<evidence type="ECO:0000256" key="3">
    <source>
        <dbReference type="ARBA" id="ARBA00022806"/>
    </source>
</evidence>
<gene>
    <name evidence="9" type="ORF">EVOR1521_LOCUS6020</name>
</gene>
<dbReference type="SUPFAM" id="SSF47769">
    <property type="entry name" value="SAM/Pointed domain"/>
    <property type="match status" value="1"/>
</dbReference>
<dbReference type="Gene3D" id="1.10.150.50">
    <property type="entry name" value="Transcription Factor, Ets-1"/>
    <property type="match status" value="1"/>
</dbReference>
<dbReference type="Gene3D" id="3.90.550.10">
    <property type="entry name" value="Spore Coat Polysaccharide Biosynthesis Protein SpsA, Chain A"/>
    <property type="match status" value="1"/>
</dbReference>
<dbReference type="InterPro" id="IPR013761">
    <property type="entry name" value="SAM/pointed_sf"/>
</dbReference>
<evidence type="ECO:0000256" key="1">
    <source>
        <dbReference type="ARBA" id="ARBA00022741"/>
    </source>
</evidence>
<dbReference type="PROSITE" id="PS51192">
    <property type="entry name" value="HELICASE_ATP_BIND_1"/>
    <property type="match status" value="1"/>
</dbReference>
<evidence type="ECO:0000259" key="7">
    <source>
        <dbReference type="PROSITE" id="PS51192"/>
    </source>
</evidence>
<dbReference type="PROSITE" id="PS50105">
    <property type="entry name" value="SAM_DOMAIN"/>
    <property type="match status" value="1"/>
</dbReference>
<dbReference type="GO" id="GO:0004386">
    <property type="term" value="F:helicase activity"/>
    <property type="evidence" value="ECO:0007669"/>
    <property type="project" value="UniProtKB-KW"/>
</dbReference>
<dbReference type="CDD" id="cd17917">
    <property type="entry name" value="DEXHc_RHA-like"/>
    <property type="match status" value="1"/>
</dbReference>
<evidence type="ECO:0000256" key="4">
    <source>
        <dbReference type="ARBA" id="ARBA00022840"/>
    </source>
</evidence>
<dbReference type="SUPFAM" id="SSF52540">
    <property type="entry name" value="P-loop containing nucleoside triphosphate hydrolases"/>
    <property type="match status" value="1"/>
</dbReference>
<dbReference type="InterPro" id="IPR029044">
    <property type="entry name" value="Nucleotide-diphossugar_trans"/>
</dbReference>
<dbReference type="Proteomes" id="UP001178507">
    <property type="component" value="Unassembled WGS sequence"/>
</dbReference>
<feature type="domain" description="Helicase C-terminal" evidence="8">
    <location>
        <begin position="1031"/>
        <end position="1203"/>
    </location>
</feature>
<organism evidence="9 10">
    <name type="scientific">Effrenium voratum</name>
    <dbReference type="NCBI Taxonomy" id="2562239"/>
    <lineage>
        <taxon>Eukaryota</taxon>
        <taxon>Sar</taxon>
        <taxon>Alveolata</taxon>
        <taxon>Dinophyceae</taxon>
        <taxon>Suessiales</taxon>
        <taxon>Symbiodiniaceae</taxon>
        <taxon>Effrenium</taxon>
    </lineage>
</organism>
<keyword evidence="10" id="KW-1185">Reference proteome</keyword>
<dbReference type="GO" id="GO:0003723">
    <property type="term" value="F:RNA binding"/>
    <property type="evidence" value="ECO:0007669"/>
    <property type="project" value="TreeGrafter"/>
</dbReference>
<keyword evidence="4" id="KW-0067">ATP-binding</keyword>
<dbReference type="InterPro" id="IPR014001">
    <property type="entry name" value="Helicase_ATP-bd"/>
</dbReference>
<dbReference type="PANTHER" id="PTHR18934">
    <property type="entry name" value="ATP-DEPENDENT RNA HELICASE"/>
    <property type="match status" value="1"/>
</dbReference>
<feature type="domain" description="SAM" evidence="6">
    <location>
        <begin position="7"/>
        <end position="70"/>
    </location>
</feature>
<protein>
    <recommendedName>
        <fullName evidence="11">RNA helicase</fullName>
    </recommendedName>
</protein>
<feature type="compositionally biased region" description="Acidic residues" evidence="5">
    <location>
        <begin position="745"/>
        <end position="754"/>
    </location>
</feature>
<evidence type="ECO:0000256" key="2">
    <source>
        <dbReference type="ARBA" id="ARBA00022801"/>
    </source>
</evidence>
<dbReference type="InterPro" id="IPR011545">
    <property type="entry name" value="DEAD/DEAH_box_helicase_dom"/>
</dbReference>
<dbReference type="Pfam" id="PF00271">
    <property type="entry name" value="Helicase_C"/>
    <property type="match status" value="1"/>
</dbReference>
<feature type="region of interest" description="Disordered" evidence="5">
    <location>
        <begin position="740"/>
        <end position="783"/>
    </location>
</feature>
<evidence type="ECO:0000313" key="10">
    <source>
        <dbReference type="Proteomes" id="UP001178507"/>
    </source>
</evidence>
<dbReference type="GO" id="GO:0016757">
    <property type="term" value="F:glycosyltransferase activity"/>
    <property type="evidence" value="ECO:0007669"/>
    <property type="project" value="InterPro"/>
</dbReference>
<dbReference type="SMART" id="SM00487">
    <property type="entry name" value="DEXDc"/>
    <property type="match status" value="1"/>
</dbReference>
<sequence>MPTVKSWTSEDVSHWLAEIGFEKLVEGFCQEEVDGELLLELTNEELKDEFGLKLGDRKKLLARILELKQADELPRAAVLDSHSQKPMPAMPNFDKLYLLDGRNIACQGESFEKPSLTKLRKALSWHLEHRPDWKVLAFVYEALVDQWKEEHPEEMSPLSEQLIITPRREDVDKFIIRKAVDATKCGSAVRIVSNDNFRDYIGELRDFNFSEDWVREHVVKFCFAGDDFIPADGFGEALPPMNQPKPSEQLLREVAELAEPPGLPVLLTGRGAQHPSQLQIAAGVQEVRCPHRRCPLRMSIKESKGGFVVQMTGLETPAARAEQPILKLRRQRSLKTWCPTCKRPLELRSQRAEQVPMNRCRRRGKGTAFVTVLFGPDEELLQRFVLGALVLGHSLKMSETRFDLVLLHTADVMNVPGAGLLEVYWTTREVDYLEADSKLTCRSEERFRHVFTKLQVFGCDDYERVVLLDIDLLVRDNIDELAYLKPPCALRRGHKSLPMDVDVSLSCYDRQGRPRFGMNLGVAVLKPSQEELQKMQASIRSRDPMHEASNGPEQDFLSRWFKNWASMDLKYNYQLHQLAHSMDHAGAEAERLQLRFDNVKVLHYSGKLKPWDYYFEGSQSFSSFCEDRLLPAYIPHVGEGSACLKETIRRAATEWNEQCKAMWQDLVRRCSASGRCQLCDQDVPSEMQLEHCFVQCPEISALAELRVTPEEVRHPEPQEFPRILACVAGVLERRRWLARAKETEEGNTSEEETCEPISETQDSRGSTSPGQSSEAVAKPSLPATPADPKVLHLVLQPQRSYEDSPLGRFREKIMQEVATNRVTIIVAPTGCGKSTRIPQMILDEDRESRILVTQPRRIAATSLARRVAAHRGVALGSEVGYKIGGCSEVCRSGGTRLIFATTAIAMIQCLQDCSSFTHLIIDEVHIRDAHIDFLLSLVVTKVLRHNTQVKIILMSAAMDAAKIATYFASGLGGTVPKPLDLEQCRPFRLDIKYMDDLPFFRERSLSRRGQDGAWEQFGFPAEWSQEEVSDLYADFIRWCHEERARRKDLASFLIFLPGKREVTLLRERLEEIRNLKVQCIFGGQTIEEQERVLSESQDHARTVILGTDVIESSVTIPDVDLVIDTCEQKRLRWDAGRKQSLLTLVLVSQDEAKQRSGRTGRVRDGEVVRLISKESYDRLQKHAEPQIKHSRLEDLLLSIFELPNLGDPREFLSKMPDPPPADRVDRAIVRLLELNALAKSKTQEMWDAVMFPYI</sequence>
<dbReference type="Gene3D" id="3.40.50.300">
    <property type="entry name" value="P-loop containing nucleotide triphosphate hydrolases"/>
    <property type="match status" value="2"/>
</dbReference>
<dbReference type="GO" id="GO:0016787">
    <property type="term" value="F:hydrolase activity"/>
    <property type="evidence" value="ECO:0007669"/>
    <property type="project" value="UniProtKB-KW"/>
</dbReference>
<accession>A0AA36MM84</accession>
<dbReference type="Pfam" id="PF01501">
    <property type="entry name" value="Glyco_transf_8"/>
    <property type="match status" value="1"/>
</dbReference>
<feature type="domain" description="Helicase ATP-binding" evidence="7">
    <location>
        <begin position="814"/>
        <end position="976"/>
    </location>
</feature>
<evidence type="ECO:0000313" key="9">
    <source>
        <dbReference type="EMBL" id="CAJ1377131.1"/>
    </source>
</evidence>
<evidence type="ECO:0000256" key="5">
    <source>
        <dbReference type="SAM" id="MobiDB-lite"/>
    </source>
</evidence>
<name>A0AA36MM84_9DINO</name>
<dbReference type="InterPro" id="IPR001650">
    <property type="entry name" value="Helicase_C-like"/>
</dbReference>
<dbReference type="SUPFAM" id="SSF53448">
    <property type="entry name" value="Nucleotide-diphospho-sugar transferases"/>
    <property type="match status" value="1"/>
</dbReference>
<dbReference type="InterPro" id="IPR021869">
    <property type="entry name" value="RNase_Zc3h12_NYN"/>
</dbReference>
<evidence type="ECO:0000259" key="8">
    <source>
        <dbReference type="PROSITE" id="PS51194"/>
    </source>
</evidence>
<dbReference type="EMBL" id="CAUJNA010000446">
    <property type="protein sequence ID" value="CAJ1377131.1"/>
    <property type="molecule type" value="Genomic_DNA"/>
</dbReference>
<dbReference type="PROSITE" id="PS51194">
    <property type="entry name" value="HELICASE_CTER"/>
    <property type="match status" value="1"/>
</dbReference>
<proteinExistence type="predicted"/>
<dbReference type="CDD" id="cd18791">
    <property type="entry name" value="SF2_C_RHA"/>
    <property type="match status" value="1"/>
</dbReference>
<comment type="caution">
    <text evidence="9">The sequence shown here is derived from an EMBL/GenBank/DDBJ whole genome shotgun (WGS) entry which is preliminary data.</text>
</comment>
<dbReference type="Pfam" id="PF00270">
    <property type="entry name" value="DEAD"/>
    <property type="match status" value="1"/>
</dbReference>
<dbReference type="GO" id="GO:0005524">
    <property type="term" value="F:ATP binding"/>
    <property type="evidence" value="ECO:0007669"/>
    <property type="project" value="UniProtKB-KW"/>
</dbReference>
<dbReference type="Gene3D" id="3.40.50.11980">
    <property type="match status" value="1"/>
</dbReference>
<dbReference type="Pfam" id="PF11977">
    <property type="entry name" value="RNase_Zc3h12a"/>
    <property type="match status" value="1"/>
</dbReference>
<keyword evidence="3" id="KW-0347">Helicase</keyword>
<dbReference type="SMART" id="SM00454">
    <property type="entry name" value="SAM"/>
    <property type="match status" value="1"/>
</dbReference>
<feature type="compositionally biased region" description="Polar residues" evidence="5">
    <location>
        <begin position="758"/>
        <end position="774"/>
    </location>
</feature>
<dbReference type="Pfam" id="PF07647">
    <property type="entry name" value="SAM_2"/>
    <property type="match status" value="1"/>
</dbReference>
<dbReference type="PANTHER" id="PTHR18934:SF221">
    <property type="entry name" value="ATP-DEPENDENT RNA HELICASE DHX34-RELATED"/>
    <property type="match status" value="1"/>
</dbReference>
<dbReference type="SMART" id="SM00490">
    <property type="entry name" value="HELICc"/>
    <property type="match status" value="1"/>
</dbReference>
<dbReference type="InterPro" id="IPR027417">
    <property type="entry name" value="P-loop_NTPase"/>
</dbReference>
<dbReference type="InterPro" id="IPR001660">
    <property type="entry name" value="SAM"/>
</dbReference>
<evidence type="ECO:0008006" key="11">
    <source>
        <dbReference type="Google" id="ProtNLM"/>
    </source>
</evidence>
<evidence type="ECO:0000259" key="6">
    <source>
        <dbReference type="PROSITE" id="PS50105"/>
    </source>
</evidence>
<keyword evidence="1" id="KW-0547">Nucleotide-binding</keyword>
<dbReference type="InterPro" id="IPR002495">
    <property type="entry name" value="Glyco_trans_8"/>
</dbReference>
<keyword evidence="2" id="KW-0378">Hydrolase</keyword>
<dbReference type="AlphaFoldDB" id="A0AA36MM84"/>
<reference evidence="9" key="1">
    <citation type="submission" date="2023-08" db="EMBL/GenBank/DDBJ databases">
        <authorList>
            <person name="Chen Y."/>
            <person name="Shah S."/>
            <person name="Dougan E. K."/>
            <person name="Thang M."/>
            <person name="Chan C."/>
        </authorList>
    </citation>
    <scope>NUCLEOTIDE SEQUENCE</scope>
</reference>